<evidence type="ECO:0000259" key="9">
    <source>
        <dbReference type="PROSITE" id="PS51671"/>
    </source>
</evidence>
<evidence type="ECO:0000313" key="10">
    <source>
        <dbReference type="EMBL" id="POY35967.1"/>
    </source>
</evidence>
<proteinExistence type="inferred from homology"/>
<keyword evidence="11" id="KW-1185">Reference proteome</keyword>
<keyword evidence="8" id="KW-0808">Transferase</keyword>
<evidence type="ECO:0000313" key="11">
    <source>
        <dbReference type="Proteomes" id="UP000236893"/>
    </source>
</evidence>
<organism evidence="10 11">
    <name type="scientific">Solitalea longa</name>
    <dbReference type="NCBI Taxonomy" id="2079460"/>
    <lineage>
        <taxon>Bacteria</taxon>
        <taxon>Pseudomonadati</taxon>
        <taxon>Bacteroidota</taxon>
        <taxon>Sphingobacteriia</taxon>
        <taxon>Sphingobacteriales</taxon>
        <taxon>Sphingobacteriaceae</taxon>
        <taxon>Solitalea</taxon>
    </lineage>
</organism>
<dbReference type="Gene3D" id="3.30.70.1150">
    <property type="entry name" value="ACT-like. Chain A, domain 2"/>
    <property type="match status" value="1"/>
</dbReference>
<dbReference type="UniPathway" id="UPA00047">
    <property type="reaction ID" value="UER00055"/>
</dbReference>
<dbReference type="PANTHER" id="PTHR30239">
    <property type="entry name" value="ACETOLACTATE SYNTHASE SMALL SUBUNIT"/>
    <property type="match status" value="1"/>
</dbReference>
<dbReference type="AlphaFoldDB" id="A0A2S5A117"/>
<dbReference type="EMBL" id="PQVF01000008">
    <property type="protein sequence ID" value="POY35967.1"/>
    <property type="molecule type" value="Genomic_DNA"/>
</dbReference>
<dbReference type="CDD" id="cd04878">
    <property type="entry name" value="ACT_AHAS"/>
    <property type="match status" value="1"/>
</dbReference>
<dbReference type="InterPro" id="IPR045865">
    <property type="entry name" value="ACT-like_dom_sf"/>
</dbReference>
<dbReference type="Gene3D" id="3.30.70.260">
    <property type="match status" value="1"/>
</dbReference>
<evidence type="ECO:0000256" key="8">
    <source>
        <dbReference type="RuleBase" id="RU368092"/>
    </source>
</evidence>
<dbReference type="OrthoDB" id="1523722at2"/>
<dbReference type="SUPFAM" id="SSF55021">
    <property type="entry name" value="ACT-like"/>
    <property type="match status" value="2"/>
</dbReference>
<comment type="similarity">
    <text evidence="3 8">Belongs to the acetolactate synthase small subunit family.</text>
</comment>
<sequence length="181" mass="20857">MEKLYTISVFTENNIGLLNRLTIIFTRRRINIESLTVSETEKKGISRFTIVVKCTEDMSRKLVQQINKVIEVLIAYAYDADNMIFSEVAIYKVNIEDPAKLTPIINLANEHGARVMYMEPGFTALEKTGTIEDLMSFYDLLKPFGLLEFVHSGRIAIHKQRIPAHELYHAEELTEYEQVLN</sequence>
<dbReference type="GO" id="GO:0009099">
    <property type="term" value="P:L-valine biosynthetic process"/>
    <property type="evidence" value="ECO:0007669"/>
    <property type="project" value="UniProtKB-UniRule"/>
</dbReference>
<accession>A0A2S5A117</accession>
<comment type="caution">
    <text evidence="10">The sequence shown here is derived from an EMBL/GenBank/DDBJ whole genome shotgun (WGS) entry which is preliminary data.</text>
</comment>
<dbReference type="Pfam" id="PF10369">
    <property type="entry name" value="ALS_ss_C"/>
    <property type="match status" value="1"/>
</dbReference>
<dbReference type="RefSeq" id="WP_103789430.1">
    <property type="nucleotide sequence ID" value="NZ_PQVF01000008.1"/>
</dbReference>
<dbReference type="InterPro" id="IPR027271">
    <property type="entry name" value="Acetolactate_synth/TF_NikR_C"/>
</dbReference>
<evidence type="ECO:0000256" key="5">
    <source>
        <dbReference type="ARBA" id="ARBA00022605"/>
    </source>
</evidence>
<dbReference type="PANTHER" id="PTHR30239:SF0">
    <property type="entry name" value="ACETOLACTATE SYNTHASE SMALL SUBUNIT 1, CHLOROPLASTIC"/>
    <property type="match status" value="1"/>
</dbReference>
<dbReference type="GO" id="GO:0005829">
    <property type="term" value="C:cytosol"/>
    <property type="evidence" value="ECO:0007669"/>
    <property type="project" value="TreeGrafter"/>
</dbReference>
<evidence type="ECO:0000256" key="4">
    <source>
        <dbReference type="ARBA" id="ARBA00011744"/>
    </source>
</evidence>
<keyword evidence="6 8" id="KW-0100">Branched-chain amino acid biosynthesis</keyword>
<gene>
    <name evidence="10" type="primary">ilvN</name>
    <name evidence="10" type="ORF">C3K47_12230</name>
</gene>
<comment type="subunit">
    <text evidence="4 8">Dimer of large and small chains.</text>
</comment>
<reference evidence="10 11" key="1">
    <citation type="submission" date="2018-01" db="EMBL/GenBank/DDBJ databases">
        <authorList>
            <person name="Gaut B.S."/>
            <person name="Morton B.R."/>
            <person name="Clegg M.T."/>
            <person name="Duvall M.R."/>
        </authorList>
    </citation>
    <scope>NUCLEOTIDE SEQUENCE [LARGE SCALE GENOMIC DNA]</scope>
    <source>
        <strain evidence="10 11">HR-AV</strain>
    </source>
</reference>
<dbReference type="Pfam" id="PF22629">
    <property type="entry name" value="ACT_AHAS_ss"/>
    <property type="match status" value="1"/>
</dbReference>
<dbReference type="UniPathway" id="UPA00049">
    <property type="reaction ID" value="UER00059"/>
</dbReference>
<feature type="domain" description="ACT" evidence="9">
    <location>
        <begin position="6"/>
        <end position="85"/>
    </location>
</feature>
<dbReference type="InterPro" id="IPR019455">
    <property type="entry name" value="Acetolactate_synth_ssu_C"/>
</dbReference>
<comment type="function">
    <text evidence="8">Catalyzes the conversion of 2 pyruvate molecules into acetolactate in the first common step of the biosynthetic pathway of the branched-amino acids such as leucine, isoleucine, and valine.</text>
</comment>
<name>A0A2S5A117_9SPHI</name>
<comment type="catalytic activity">
    <reaction evidence="7 8">
        <text>2 pyruvate + H(+) = (2S)-2-acetolactate + CO2</text>
        <dbReference type="Rhea" id="RHEA:25249"/>
        <dbReference type="ChEBI" id="CHEBI:15361"/>
        <dbReference type="ChEBI" id="CHEBI:15378"/>
        <dbReference type="ChEBI" id="CHEBI:16526"/>
        <dbReference type="ChEBI" id="CHEBI:58476"/>
        <dbReference type="EC" id="2.2.1.6"/>
    </reaction>
</comment>
<dbReference type="GO" id="GO:0003984">
    <property type="term" value="F:acetolactate synthase activity"/>
    <property type="evidence" value="ECO:0007669"/>
    <property type="project" value="UniProtKB-UniRule"/>
</dbReference>
<dbReference type="GO" id="GO:1990610">
    <property type="term" value="F:acetolactate synthase regulator activity"/>
    <property type="evidence" value="ECO:0007669"/>
    <property type="project" value="UniProtKB-UniRule"/>
</dbReference>
<dbReference type="EC" id="2.2.1.6" evidence="8"/>
<dbReference type="InterPro" id="IPR004789">
    <property type="entry name" value="Acetalactate_synth_ssu"/>
</dbReference>
<dbReference type="NCBIfam" id="TIGR00119">
    <property type="entry name" value="acolac_sm"/>
    <property type="match status" value="1"/>
</dbReference>
<evidence type="ECO:0000256" key="1">
    <source>
        <dbReference type="ARBA" id="ARBA00004974"/>
    </source>
</evidence>
<protein>
    <recommendedName>
        <fullName evidence="8">Acetolactate synthase small subunit</fullName>
        <shortName evidence="8">AHAS</shortName>
        <shortName evidence="8">ALS</shortName>
        <ecNumber evidence="8">2.2.1.6</ecNumber>
    </recommendedName>
    <alternativeName>
        <fullName evidence="8">Acetohydroxy-acid synthase small subunit</fullName>
    </alternativeName>
</protein>
<evidence type="ECO:0000256" key="2">
    <source>
        <dbReference type="ARBA" id="ARBA00005025"/>
    </source>
</evidence>
<dbReference type="InterPro" id="IPR039557">
    <property type="entry name" value="AHAS_ACT"/>
</dbReference>
<dbReference type="InterPro" id="IPR054480">
    <property type="entry name" value="AHAS_small-like_ACT"/>
</dbReference>
<comment type="pathway">
    <text evidence="2 8">Amino-acid biosynthesis; L-valine biosynthesis; L-valine from pyruvate: step 1/4.</text>
</comment>
<evidence type="ECO:0000256" key="3">
    <source>
        <dbReference type="ARBA" id="ARBA00006341"/>
    </source>
</evidence>
<comment type="pathway">
    <text evidence="1 8">Amino-acid biosynthesis; L-isoleucine biosynthesis; L-isoleucine from 2-oxobutanoate: step 1/4.</text>
</comment>
<evidence type="ECO:0000256" key="6">
    <source>
        <dbReference type="ARBA" id="ARBA00023304"/>
    </source>
</evidence>
<keyword evidence="5 8" id="KW-0028">Amino-acid biosynthesis</keyword>
<dbReference type="GO" id="GO:0009097">
    <property type="term" value="P:isoleucine biosynthetic process"/>
    <property type="evidence" value="ECO:0007669"/>
    <property type="project" value="UniProtKB-UniRule"/>
</dbReference>
<evidence type="ECO:0000256" key="7">
    <source>
        <dbReference type="ARBA" id="ARBA00048670"/>
    </source>
</evidence>
<dbReference type="InterPro" id="IPR002912">
    <property type="entry name" value="ACT_dom"/>
</dbReference>
<dbReference type="PROSITE" id="PS51671">
    <property type="entry name" value="ACT"/>
    <property type="match status" value="1"/>
</dbReference>
<dbReference type="Proteomes" id="UP000236893">
    <property type="component" value="Unassembled WGS sequence"/>
</dbReference>